<sequence>MVVYVTTTSGTKAAIPHHVPFLTIFGTRPISFRPSALSQKFIDLYFTPRMFLAMYTPVELTEHWEELREEVDKLWQEQKDTVEWWYVDSRTSTMHNPATEREGTGEESNEQNSETHKSDEETTPDEKSAT</sequence>
<feature type="region of interest" description="Disordered" evidence="1">
    <location>
        <begin position="93"/>
        <end position="130"/>
    </location>
</feature>
<dbReference type="OrthoDB" id="10355836at2759"/>
<name>A0A9N9L6K8_9HELO</name>
<dbReference type="EMBL" id="CAJVRL010000106">
    <property type="protein sequence ID" value="CAG8961330.1"/>
    <property type="molecule type" value="Genomic_DNA"/>
</dbReference>
<dbReference type="Proteomes" id="UP000696280">
    <property type="component" value="Unassembled WGS sequence"/>
</dbReference>
<evidence type="ECO:0000256" key="1">
    <source>
        <dbReference type="SAM" id="MobiDB-lite"/>
    </source>
</evidence>
<organism evidence="2 3">
    <name type="scientific">Hymenoscyphus fraxineus</name>
    <dbReference type="NCBI Taxonomy" id="746836"/>
    <lineage>
        <taxon>Eukaryota</taxon>
        <taxon>Fungi</taxon>
        <taxon>Dikarya</taxon>
        <taxon>Ascomycota</taxon>
        <taxon>Pezizomycotina</taxon>
        <taxon>Leotiomycetes</taxon>
        <taxon>Helotiales</taxon>
        <taxon>Helotiaceae</taxon>
        <taxon>Hymenoscyphus</taxon>
    </lineage>
</organism>
<gene>
    <name evidence="2" type="ORF">HYFRA_00013791</name>
</gene>
<reference evidence="2" key="1">
    <citation type="submission" date="2021-07" db="EMBL/GenBank/DDBJ databases">
        <authorList>
            <person name="Durling M."/>
        </authorList>
    </citation>
    <scope>NUCLEOTIDE SEQUENCE</scope>
</reference>
<feature type="compositionally biased region" description="Basic and acidic residues" evidence="1">
    <location>
        <begin position="113"/>
        <end position="130"/>
    </location>
</feature>
<proteinExistence type="predicted"/>
<evidence type="ECO:0000313" key="3">
    <source>
        <dbReference type="Proteomes" id="UP000696280"/>
    </source>
</evidence>
<comment type="caution">
    <text evidence="2">The sequence shown here is derived from an EMBL/GenBank/DDBJ whole genome shotgun (WGS) entry which is preliminary data.</text>
</comment>
<accession>A0A9N9L6K8</accession>
<dbReference type="AlphaFoldDB" id="A0A9N9L6K8"/>
<keyword evidence="3" id="KW-1185">Reference proteome</keyword>
<evidence type="ECO:0000313" key="2">
    <source>
        <dbReference type="EMBL" id="CAG8961330.1"/>
    </source>
</evidence>
<protein>
    <submittedName>
        <fullName evidence="2">Uncharacterized protein</fullName>
    </submittedName>
</protein>